<dbReference type="Proteomes" id="UP000184144">
    <property type="component" value="Unassembled WGS sequence"/>
</dbReference>
<name>A0A1M4YAL8_9RHOB</name>
<evidence type="ECO:0000313" key="3">
    <source>
        <dbReference type="Proteomes" id="UP000184144"/>
    </source>
</evidence>
<feature type="region of interest" description="Disordered" evidence="1">
    <location>
        <begin position="129"/>
        <end position="225"/>
    </location>
</feature>
<proteinExistence type="predicted"/>
<keyword evidence="3" id="KW-1185">Reference proteome</keyword>
<feature type="region of interest" description="Disordered" evidence="1">
    <location>
        <begin position="20"/>
        <end position="41"/>
    </location>
</feature>
<dbReference type="AlphaFoldDB" id="A0A1M4YAL8"/>
<dbReference type="RefSeq" id="WP_073142765.1">
    <property type="nucleotide sequence ID" value="NZ_FQUV01000003.1"/>
</dbReference>
<feature type="compositionally biased region" description="Acidic residues" evidence="1">
    <location>
        <begin position="166"/>
        <end position="212"/>
    </location>
</feature>
<feature type="region of interest" description="Disordered" evidence="1">
    <location>
        <begin position="65"/>
        <end position="114"/>
    </location>
</feature>
<organism evidence="2 3">
    <name type="scientific">Litoreibacter ascidiaceicola</name>
    <dbReference type="NCBI Taxonomy" id="1486859"/>
    <lineage>
        <taxon>Bacteria</taxon>
        <taxon>Pseudomonadati</taxon>
        <taxon>Pseudomonadota</taxon>
        <taxon>Alphaproteobacteria</taxon>
        <taxon>Rhodobacterales</taxon>
        <taxon>Roseobacteraceae</taxon>
        <taxon>Litoreibacter</taxon>
    </lineage>
</organism>
<reference evidence="3" key="1">
    <citation type="submission" date="2016-11" db="EMBL/GenBank/DDBJ databases">
        <authorList>
            <person name="Varghese N."/>
            <person name="Submissions S."/>
        </authorList>
    </citation>
    <scope>NUCLEOTIDE SEQUENCE [LARGE SCALE GENOMIC DNA]</scope>
    <source>
        <strain evidence="3">DSM 100566</strain>
    </source>
</reference>
<gene>
    <name evidence="2" type="ORF">SAMN05444273_103480</name>
</gene>
<evidence type="ECO:0000256" key="1">
    <source>
        <dbReference type="SAM" id="MobiDB-lite"/>
    </source>
</evidence>
<sequence>MSDPVTNVDVEDVLSSIRRLVSDTKGDDHQETKAPEASSDILAETAEEQPKAPDALILTSALRVKTTDQDSVPEFSHATMPNFRHTLSEDAPVEIEDDASAASTDQGKWTLADDDYYEDDMQPETAPVIDFIRHGKGTESEPATGELSDAEEAWEPEFVDSTSEGENAEQTDPVEDWVDDEPEAVEMPADEDDEAEAQADETSEITEADDETVDHNDGGQDENADGLHTVEDAVDAEKTVFADEIEFVSAASASVVDGNMDNEEAEKDADLADFDESVIDEDALRDLVADIVRQELTGELGERITRNVRKLVRREIHRALMTREFE</sequence>
<dbReference type="STRING" id="1486859.SAMN05444273_103480"/>
<feature type="compositionally biased region" description="Basic and acidic residues" evidence="1">
    <location>
        <begin position="20"/>
        <end position="34"/>
    </location>
</feature>
<accession>A0A1M4YAL8</accession>
<evidence type="ECO:0000313" key="2">
    <source>
        <dbReference type="EMBL" id="SHF02814.1"/>
    </source>
</evidence>
<dbReference type="OrthoDB" id="7875768at2"/>
<dbReference type="EMBL" id="FQUV01000003">
    <property type="protein sequence ID" value="SHF02814.1"/>
    <property type="molecule type" value="Genomic_DNA"/>
</dbReference>
<feature type="compositionally biased region" description="Acidic residues" evidence="1">
    <location>
        <begin position="148"/>
        <end position="158"/>
    </location>
</feature>
<protein>
    <submittedName>
        <fullName evidence="2">Uncharacterized protein</fullName>
    </submittedName>
</protein>